<organism evidence="2 3">
    <name type="scientific">Podospora pseudocomata</name>
    <dbReference type="NCBI Taxonomy" id="2093779"/>
    <lineage>
        <taxon>Eukaryota</taxon>
        <taxon>Fungi</taxon>
        <taxon>Dikarya</taxon>
        <taxon>Ascomycota</taxon>
        <taxon>Pezizomycotina</taxon>
        <taxon>Sordariomycetes</taxon>
        <taxon>Sordariomycetidae</taxon>
        <taxon>Sordariales</taxon>
        <taxon>Podosporaceae</taxon>
        <taxon>Podospora</taxon>
    </lineage>
</organism>
<feature type="compositionally biased region" description="Polar residues" evidence="1">
    <location>
        <begin position="91"/>
        <end position="101"/>
    </location>
</feature>
<keyword evidence="3" id="KW-1185">Reference proteome</keyword>
<protein>
    <submittedName>
        <fullName evidence="2">Uncharacterized protein</fullName>
    </submittedName>
</protein>
<evidence type="ECO:0000313" key="3">
    <source>
        <dbReference type="Proteomes" id="UP001323405"/>
    </source>
</evidence>
<proteinExistence type="predicted"/>
<feature type="compositionally biased region" description="Polar residues" evidence="1">
    <location>
        <begin position="147"/>
        <end position="170"/>
    </location>
</feature>
<gene>
    <name evidence="2" type="ORF">QC762_605190</name>
</gene>
<dbReference type="GeneID" id="87912118"/>
<dbReference type="EMBL" id="JAFFHA010000008">
    <property type="protein sequence ID" value="KAK4651318.1"/>
    <property type="molecule type" value="Genomic_DNA"/>
</dbReference>
<feature type="compositionally biased region" description="Gly residues" evidence="1">
    <location>
        <begin position="175"/>
        <end position="195"/>
    </location>
</feature>
<dbReference type="Proteomes" id="UP001323405">
    <property type="component" value="Unassembled WGS sequence"/>
</dbReference>
<reference evidence="2 3" key="1">
    <citation type="journal article" date="2023" name="bioRxiv">
        <title>High-quality genome assemblies of four members of thePodospora anserinaspecies complex.</title>
        <authorList>
            <person name="Ament-Velasquez S.L."/>
            <person name="Vogan A.A."/>
            <person name="Wallerman O."/>
            <person name="Hartmann F."/>
            <person name="Gautier V."/>
            <person name="Silar P."/>
            <person name="Giraud T."/>
            <person name="Johannesson H."/>
        </authorList>
    </citation>
    <scope>NUCLEOTIDE SEQUENCE [LARGE SCALE GENOMIC DNA]</scope>
    <source>
        <strain evidence="2 3">CBS 415.72m</strain>
    </source>
</reference>
<evidence type="ECO:0000256" key="1">
    <source>
        <dbReference type="SAM" id="MobiDB-lite"/>
    </source>
</evidence>
<feature type="compositionally biased region" description="Basic and acidic residues" evidence="1">
    <location>
        <begin position="131"/>
        <end position="142"/>
    </location>
</feature>
<name>A0ABR0G6H5_9PEZI</name>
<feature type="compositionally biased region" description="Basic and acidic residues" evidence="1">
    <location>
        <begin position="54"/>
        <end position="69"/>
    </location>
</feature>
<feature type="region of interest" description="Disordered" evidence="1">
    <location>
        <begin position="1"/>
        <end position="275"/>
    </location>
</feature>
<feature type="compositionally biased region" description="Low complexity" evidence="1">
    <location>
        <begin position="233"/>
        <end position="247"/>
    </location>
</feature>
<feature type="compositionally biased region" description="Low complexity" evidence="1">
    <location>
        <begin position="254"/>
        <end position="275"/>
    </location>
</feature>
<comment type="caution">
    <text evidence="2">The sequence shown here is derived from an EMBL/GenBank/DDBJ whole genome shotgun (WGS) entry which is preliminary data.</text>
</comment>
<evidence type="ECO:0000313" key="2">
    <source>
        <dbReference type="EMBL" id="KAK4651318.1"/>
    </source>
</evidence>
<accession>A0ABR0G6H5</accession>
<sequence length="288" mass="30964">MSDPSGISLDGGDHHTEQNDPQQDDESAEMARLMGFSSFTTTARTRRPRPSSISDEHPPSKRSRSDEGSAHPQAPDGTHPAPSPRGGPTRASCSSIIVTTDTDVDISPSPTGQGSDPFIKGFRGSTITAERVNHDEDRHDAAAAEEGSNSPNQGQRQESGSNLTTRSNLNARGRGNFGERGGRGGARGGRGGGGHNPNWYIDYYDSRSNENPWEPLEKKNGLEPVGTWPVRKPYQPKGVPQQQQEQQSQEHPDQQQTTQPETTQIGPEPKAPEAVAEAKAEVFLAAAT</sequence>
<dbReference type="RefSeq" id="XP_062740293.1">
    <property type="nucleotide sequence ID" value="XM_062892211.1"/>
</dbReference>